<dbReference type="Pfam" id="PF06739">
    <property type="entry name" value="SBBP"/>
    <property type="match status" value="4"/>
</dbReference>
<feature type="region of interest" description="Disordered" evidence="1">
    <location>
        <begin position="712"/>
        <end position="744"/>
    </location>
</feature>
<comment type="caution">
    <text evidence="4">The sequence shown here is derived from an EMBL/GenBank/DDBJ whole genome shotgun (WGS) entry which is preliminary data.</text>
</comment>
<dbReference type="InterPro" id="IPR052918">
    <property type="entry name" value="Motility_Chemotaxis_Reg"/>
</dbReference>
<reference evidence="4" key="1">
    <citation type="submission" date="2022-10" db="EMBL/GenBank/DDBJ databases">
        <title>The WGS of Solirubrobacter ginsenosidimutans DSM 21036.</title>
        <authorList>
            <person name="Jiang Z."/>
        </authorList>
    </citation>
    <scope>NUCLEOTIDE SEQUENCE</scope>
    <source>
        <strain evidence="4">DSM 21036</strain>
    </source>
</reference>
<evidence type="ECO:0000259" key="3">
    <source>
        <dbReference type="Pfam" id="PF25778"/>
    </source>
</evidence>
<dbReference type="InterPro" id="IPR013783">
    <property type="entry name" value="Ig-like_fold"/>
</dbReference>
<evidence type="ECO:0000256" key="1">
    <source>
        <dbReference type="SAM" id="MobiDB-lite"/>
    </source>
</evidence>
<keyword evidence="2" id="KW-0732">Signal</keyword>
<dbReference type="EMBL" id="JAPDOD010000007">
    <property type="protein sequence ID" value="MDA0160798.1"/>
    <property type="molecule type" value="Genomic_DNA"/>
</dbReference>
<protein>
    <submittedName>
        <fullName evidence="4">SBBP repeat-containing protein</fullName>
    </submittedName>
</protein>
<dbReference type="AlphaFoldDB" id="A0A9X3S4P3"/>
<sequence>MWQAAGLFAVAACLAAGAEPATAREPSRAHVLTSYGALPLGFVPNAGQSDARVRYIAQSGGTTFFFTDRGVTMVVSGSRRAVALKLPFRHANRKPRIVASRRSAAVVSYFGKGRDAQQAGLPSYGAITYRGLWPGVAVTFRGTNARLTYRLRVAPGADARKIKLAWEGADRLPGRDRARALRIESAVEFSTLLGGAGFDAGNDVAVDAQGSAYITGETFSTAFPTTAGVFDSLHNGSGDVYVTKLNPSGTGLEYSTFLGGDAVDSGVGIAVDAQGSAYVTGVTTSDGYPTTANAFDKTYNGSFDAFVTKLNPAGTGLEYSTFLGSANADESNGIVVDAQRNAYVTGDTQSPGFPTTANVFDSTHNGSLDAFVTKLNASGSGLAYSTFLGASEAEDGFGIAVDGQGSAYVVGSTESPTFPTSANAFDRGFNGDLDGFVTKLDPVGRTLGYSTLLGGAGSDDGRAIAVDAQGTAFVAGVTDSPGFPTTAGAFDTGHNGGDDAFVTKLDATGNGLVYSTFVGDAASDVANAITVDGQGEAFVTGVTDSPGFPTTGGAFDTGYNGGDDTFVTKLTPAGTGLAYSTFAGSSLNEGGFGVALDGRGGLYVGGSTNSPGFPTSAGAADTTHNGDFDAFAMKLDVMPPDTTITDGPSGQTDSTTPSFSFTSDDASAGFRCRLDGPGAASGSEQPCGSPQVVGPLADGAYTFNVRAVDARGNADDTPASRTFTVVTPPPAPQPCTGAGRNDGEPIGVSIAAGARYTKRPKLQLTIIPPDGATGLSISNDGGFKRPFGGQVEPGRRYPWALDSSGPERLPKTVYVRFSGPCLDPSQTFQDDIILDETAPTLSTPTVRGPAKGRRGALTLTLKAVDNASGVKRVEVRRRNARIFAAAYKRRLRLKGSPRKLTVRVTDGAGNASRWKQVKVVRR</sequence>
<feature type="signal peptide" evidence="2">
    <location>
        <begin position="1"/>
        <end position="23"/>
    </location>
</feature>
<dbReference type="Pfam" id="PF25778">
    <property type="entry name" value="DUF7948"/>
    <property type="match status" value="1"/>
</dbReference>
<feature type="compositionally biased region" description="Low complexity" evidence="1">
    <location>
        <begin position="652"/>
        <end position="662"/>
    </location>
</feature>
<dbReference type="Gene3D" id="2.60.40.10">
    <property type="entry name" value="Immunoglobulins"/>
    <property type="match status" value="1"/>
</dbReference>
<feature type="compositionally biased region" description="Polar residues" evidence="1">
    <location>
        <begin position="642"/>
        <end position="651"/>
    </location>
</feature>
<dbReference type="GO" id="GO:0005975">
    <property type="term" value="P:carbohydrate metabolic process"/>
    <property type="evidence" value="ECO:0007669"/>
    <property type="project" value="UniProtKB-ARBA"/>
</dbReference>
<feature type="domain" description="DUF7948" evidence="3">
    <location>
        <begin position="42"/>
        <end position="185"/>
    </location>
</feature>
<evidence type="ECO:0000313" key="4">
    <source>
        <dbReference type="EMBL" id="MDA0160798.1"/>
    </source>
</evidence>
<gene>
    <name evidence="4" type="ORF">OM076_11025</name>
</gene>
<dbReference type="InterPro" id="IPR010620">
    <property type="entry name" value="SBBP_repeat"/>
</dbReference>
<dbReference type="InterPro" id="IPR057708">
    <property type="entry name" value="DUF7948"/>
</dbReference>
<evidence type="ECO:0000256" key="2">
    <source>
        <dbReference type="SAM" id="SignalP"/>
    </source>
</evidence>
<feature type="chain" id="PRO_5040901520" evidence="2">
    <location>
        <begin position="24"/>
        <end position="922"/>
    </location>
</feature>
<feature type="region of interest" description="Disordered" evidence="1">
    <location>
        <begin position="640"/>
        <end position="662"/>
    </location>
</feature>
<dbReference type="Proteomes" id="UP001149140">
    <property type="component" value="Unassembled WGS sequence"/>
</dbReference>
<organism evidence="4 5">
    <name type="scientific">Solirubrobacter ginsenosidimutans</name>
    <dbReference type="NCBI Taxonomy" id="490573"/>
    <lineage>
        <taxon>Bacteria</taxon>
        <taxon>Bacillati</taxon>
        <taxon>Actinomycetota</taxon>
        <taxon>Thermoleophilia</taxon>
        <taxon>Solirubrobacterales</taxon>
        <taxon>Solirubrobacteraceae</taxon>
        <taxon>Solirubrobacter</taxon>
    </lineage>
</organism>
<keyword evidence="5" id="KW-1185">Reference proteome</keyword>
<name>A0A9X3S4P3_9ACTN</name>
<evidence type="ECO:0000313" key="5">
    <source>
        <dbReference type="Proteomes" id="UP001149140"/>
    </source>
</evidence>
<dbReference type="PANTHER" id="PTHR35580">
    <property type="entry name" value="CELL SURFACE GLYCOPROTEIN (S-LAYER PROTEIN)-LIKE PROTEIN"/>
    <property type="match status" value="1"/>
</dbReference>
<accession>A0A9X3S4P3</accession>
<dbReference type="PANTHER" id="PTHR35580:SF1">
    <property type="entry name" value="PHYTASE-LIKE DOMAIN-CONTAINING PROTEIN"/>
    <property type="match status" value="1"/>
</dbReference>
<proteinExistence type="predicted"/>